<reference evidence="4" key="1">
    <citation type="submission" date="2025-08" db="UniProtKB">
        <authorList>
            <consortium name="RefSeq"/>
        </authorList>
    </citation>
    <scope>IDENTIFICATION</scope>
</reference>
<organism evidence="3 4">
    <name type="scientific">Hydra vulgaris</name>
    <name type="common">Hydra</name>
    <name type="synonym">Hydra attenuata</name>
    <dbReference type="NCBI Taxonomy" id="6087"/>
    <lineage>
        <taxon>Eukaryota</taxon>
        <taxon>Metazoa</taxon>
        <taxon>Cnidaria</taxon>
        <taxon>Hydrozoa</taxon>
        <taxon>Hydroidolina</taxon>
        <taxon>Anthoathecata</taxon>
        <taxon>Aplanulata</taxon>
        <taxon>Hydridae</taxon>
        <taxon>Hydra</taxon>
    </lineage>
</organism>
<feature type="domain" description="Fe2OG dioxygenase" evidence="2">
    <location>
        <begin position="176"/>
        <end position="282"/>
    </location>
</feature>
<accession>A0ABM4D2W1</accession>
<evidence type="ECO:0000313" key="4">
    <source>
        <dbReference type="RefSeq" id="XP_065668600.1"/>
    </source>
</evidence>
<dbReference type="Proteomes" id="UP001652625">
    <property type="component" value="Chromosome 12"/>
</dbReference>
<dbReference type="PROSITE" id="PS51471">
    <property type="entry name" value="FE2OG_OXY"/>
    <property type="match status" value="1"/>
</dbReference>
<protein>
    <submittedName>
        <fullName evidence="4">Uncharacterized protein LOC105845519</fullName>
    </submittedName>
</protein>
<dbReference type="SUPFAM" id="SSF51197">
    <property type="entry name" value="Clavaminate synthase-like"/>
    <property type="match status" value="1"/>
</dbReference>
<keyword evidence="3" id="KW-1185">Reference proteome</keyword>
<evidence type="ECO:0000313" key="3">
    <source>
        <dbReference type="Proteomes" id="UP001652625"/>
    </source>
</evidence>
<comment type="similarity">
    <text evidence="1">Belongs to the iron/ascorbate-dependent oxidoreductase family.</text>
</comment>
<sequence length="314" mass="36179">MNENIPLVDVSCLLKYSKSQFKNDDFIGDKEIQSLAKILFDSFSKWGFVYLTGHTIDQEEIDQTFKDAKTFFELESHIKEQFLRTNDQNFGYVPYKFETFEKDRPFDLKECFQFQSNFSPNSELLRNMCSSFVQSKFYKSCEQFTYLLLKLFALFLIPDNVDFFVSKHHLGDVTQNPTTLRLLYYPSLPEHSCIASNQLRCGEHSDYGTITLLFQDNAGGLQVVSPSGNYIDVTPIPGSVVVNSADMIEIWSSGKLKSTRHRVVIPTSHEKARQSLAFFVHPDDDIRVFPLDGSKDFASVNPKEYLIKKFSETY</sequence>
<keyword evidence="1" id="KW-0560">Oxidoreductase</keyword>
<evidence type="ECO:0000256" key="1">
    <source>
        <dbReference type="RuleBase" id="RU003682"/>
    </source>
</evidence>
<dbReference type="InterPro" id="IPR050231">
    <property type="entry name" value="Iron_ascorbate_oxido_reductase"/>
</dbReference>
<proteinExistence type="inferred from homology"/>
<dbReference type="InterPro" id="IPR026992">
    <property type="entry name" value="DIOX_N"/>
</dbReference>
<dbReference type="PANTHER" id="PTHR47990">
    <property type="entry name" value="2-OXOGLUTARATE (2OG) AND FE(II)-DEPENDENT OXYGENASE SUPERFAMILY PROTEIN-RELATED"/>
    <property type="match status" value="1"/>
</dbReference>
<name>A0ABM4D2W1_HYDVU</name>
<dbReference type="Gene3D" id="2.60.120.330">
    <property type="entry name" value="B-lactam Antibiotic, Isopenicillin N Synthase, Chain"/>
    <property type="match status" value="1"/>
</dbReference>
<dbReference type="InterPro" id="IPR044861">
    <property type="entry name" value="IPNS-like_FE2OG_OXY"/>
</dbReference>
<evidence type="ECO:0000259" key="2">
    <source>
        <dbReference type="PROSITE" id="PS51471"/>
    </source>
</evidence>
<dbReference type="RefSeq" id="XP_065668600.1">
    <property type="nucleotide sequence ID" value="XM_065812528.1"/>
</dbReference>
<keyword evidence="1" id="KW-0479">Metal-binding</keyword>
<dbReference type="Pfam" id="PF03171">
    <property type="entry name" value="2OG-FeII_Oxy"/>
    <property type="match status" value="1"/>
</dbReference>
<keyword evidence="1" id="KW-0408">Iron</keyword>
<dbReference type="InterPro" id="IPR027443">
    <property type="entry name" value="IPNS-like_sf"/>
</dbReference>
<gene>
    <name evidence="4" type="primary">LOC105845519</name>
</gene>
<dbReference type="InterPro" id="IPR005123">
    <property type="entry name" value="Oxoglu/Fe-dep_dioxygenase_dom"/>
</dbReference>
<dbReference type="Pfam" id="PF14226">
    <property type="entry name" value="DIOX_N"/>
    <property type="match status" value="1"/>
</dbReference>
<dbReference type="GeneID" id="105845519"/>